<feature type="signal peptide" evidence="1">
    <location>
        <begin position="1"/>
        <end position="22"/>
    </location>
</feature>
<evidence type="ECO:0000313" key="2">
    <source>
        <dbReference type="EMBL" id="KAI1720708.1"/>
    </source>
</evidence>
<comment type="caution">
    <text evidence="2">The sequence shown here is derived from an EMBL/GenBank/DDBJ whole genome shotgun (WGS) entry which is preliminary data.</text>
</comment>
<evidence type="ECO:0008006" key="4">
    <source>
        <dbReference type="Google" id="ProtNLM"/>
    </source>
</evidence>
<keyword evidence="1" id="KW-0732">Signal</keyword>
<dbReference type="EMBL" id="JAKKPZ010000005">
    <property type="protein sequence ID" value="KAI1720708.1"/>
    <property type="molecule type" value="Genomic_DNA"/>
</dbReference>
<evidence type="ECO:0000256" key="1">
    <source>
        <dbReference type="SAM" id="SignalP"/>
    </source>
</evidence>
<sequence>MSRSRRSHSIAVFAGLFTLVFGSEYFQVEDIRRGVTQCCPADMTECCMASLSADQRIQCGEQNRERSVQAAMCLEHFFFNDSIIERGAYKCCWLLSSPECRRSCANNLQSPTLLLKYKFTFTDACPLGEHNNETEGKFGCLYAKYKLHNCFSSCVRWMREQSQVRRATRATHPKFGLRTNIGEDDYDPYRHCSEYREFIDRDPCVFPVEE</sequence>
<accession>A0AAD4N7B2</accession>
<dbReference type="AlphaFoldDB" id="A0AAD4N7B2"/>
<dbReference type="InterPro" id="IPR036341">
    <property type="entry name" value="Her-1_sf"/>
</dbReference>
<keyword evidence="3" id="KW-1185">Reference proteome</keyword>
<name>A0AAD4N7B2_9BILA</name>
<proteinExistence type="predicted"/>
<reference evidence="2" key="1">
    <citation type="submission" date="2022-01" db="EMBL/GenBank/DDBJ databases">
        <title>Genome Sequence Resource for Two Populations of Ditylenchus destructor, the Migratory Endoparasitic Phytonematode.</title>
        <authorList>
            <person name="Zhang H."/>
            <person name="Lin R."/>
            <person name="Xie B."/>
        </authorList>
    </citation>
    <scope>NUCLEOTIDE SEQUENCE</scope>
    <source>
        <strain evidence="2">BazhouSP</strain>
    </source>
</reference>
<feature type="chain" id="PRO_5041934207" description="Domain of unknown function DB domain-containing protein" evidence="1">
    <location>
        <begin position="23"/>
        <end position="210"/>
    </location>
</feature>
<protein>
    <recommendedName>
        <fullName evidence="4">Domain of unknown function DB domain-containing protein</fullName>
    </recommendedName>
</protein>
<dbReference type="SUPFAM" id="SSF110014">
    <property type="entry name" value="Her-1"/>
    <property type="match status" value="1"/>
</dbReference>
<organism evidence="2 3">
    <name type="scientific">Ditylenchus destructor</name>
    <dbReference type="NCBI Taxonomy" id="166010"/>
    <lineage>
        <taxon>Eukaryota</taxon>
        <taxon>Metazoa</taxon>
        <taxon>Ecdysozoa</taxon>
        <taxon>Nematoda</taxon>
        <taxon>Chromadorea</taxon>
        <taxon>Rhabditida</taxon>
        <taxon>Tylenchina</taxon>
        <taxon>Tylenchomorpha</taxon>
        <taxon>Sphaerularioidea</taxon>
        <taxon>Anguinidae</taxon>
        <taxon>Anguininae</taxon>
        <taxon>Ditylenchus</taxon>
    </lineage>
</organism>
<dbReference type="Proteomes" id="UP001201812">
    <property type="component" value="Unassembled WGS sequence"/>
</dbReference>
<evidence type="ECO:0000313" key="3">
    <source>
        <dbReference type="Proteomes" id="UP001201812"/>
    </source>
</evidence>
<gene>
    <name evidence="2" type="ORF">DdX_04954</name>
</gene>